<name>A0A8S2XU02_9BILA</name>
<feature type="non-terminal residue" evidence="1">
    <location>
        <position position="1"/>
    </location>
</feature>
<dbReference type="Proteomes" id="UP000681720">
    <property type="component" value="Unassembled WGS sequence"/>
</dbReference>
<protein>
    <submittedName>
        <fullName evidence="1">Uncharacterized protein</fullName>
    </submittedName>
</protein>
<reference evidence="1" key="1">
    <citation type="submission" date="2021-02" db="EMBL/GenBank/DDBJ databases">
        <authorList>
            <person name="Nowell W R."/>
        </authorList>
    </citation>
    <scope>NUCLEOTIDE SEQUENCE</scope>
</reference>
<organism evidence="1 2">
    <name type="scientific">Rotaria magnacalcarata</name>
    <dbReference type="NCBI Taxonomy" id="392030"/>
    <lineage>
        <taxon>Eukaryota</taxon>
        <taxon>Metazoa</taxon>
        <taxon>Spiralia</taxon>
        <taxon>Gnathifera</taxon>
        <taxon>Rotifera</taxon>
        <taxon>Eurotatoria</taxon>
        <taxon>Bdelloidea</taxon>
        <taxon>Philodinida</taxon>
        <taxon>Philodinidae</taxon>
        <taxon>Rotaria</taxon>
    </lineage>
</organism>
<evidence type="ECO:0000313" key="1">
    <source>
        <dbReference type="EMBL" id="CAF4509154.1"/>
    </source>
</evidence>
<accession>A0A8S2XU02</accession>
<dbReference type="AlphaFoldDB" id="A0A8S2XU02"/>
<gene>
    <name evidence="1" type="ORF">GIL414_LOCUS35105</name>
</gene>
<dbReference type="EMBL" id="CAJOBJ010082974">
    <property type="protein sequence ID" value="CAF4509154.1"/>
    <property type="molecule type" value="Genomic_DNA"/>
</dbReference>
<sequence>YETSSSSWSELTSRALLIENQFNEYIQTINQEITKAMQTGPFVFNYNVKTKY</sequence>
<comment type="caution">
    <text evidence="1">The sequence shown here is derived from an EMBL/GenBank/DDBJ whole genome shotgun (WGS) entry which is preliminary data.</text>
</comment>
<evidence type="ECO:0000313" key="2">
    <source>
        <dbReference type="Proteomes" id="UP000681720"/>
    </source>
</evidence>
<proteinExistence type="predicted"/>